<evidence type="ECO:0000313" key="3">
    <source>
        <dbReference type="WBParaSite" id="HPBE_0000086101-mRNA-1"/>
    </source>
</evidence>
<reference evidence="1 2" key="1">
    <citation type="submission" date="2018-11" db="EMBL/GenBank/DDBJ databases">
        <authorList>
            <consortium name="Pathogen Informatics"/>
        </authorList>
    </citation>
    <scope>NUCLEOTIDE SEQUENCE [LARGE SCALE GENOMIC DNA]</scope>
</reference>
<proteinExistence type="predicted"/>
<dbReference type="InterPro" id="IPR029021">
    <property type="entry name" value="Prot-tyrosine_phosphatase-like"/>
</dbReference>
<dbReference type="OrthoDB" id="285418at2759"/>
<dbReference type="WBParaSite" id="HPBE_0000086101-mRNA-1">
    <property type="protein sequence ID" value="HPBE_0000086101-mRNA-1"/>
    <property type="gene ID" value="HPBE_0000086101"/>
</dbReference>
<reference evidence="3" key="2">
    <citation type="submission" date="2019-09" db="UniProtKB">
        <authorList>
            <consortium name="WormBaseParasite"/>
        </authorList>
    </citation>
    <scope>IDENTIFICATION</scope>
</reference>
<protein>
    <submittedName>
        <fullName evidence="3">PGA_cap domain-containing protein</fullName>
    </submittedName>
</protein>
<dbReference type="Proteomes" id="UP000050761">
    <property type="component" value="Unassembled WGS sequence"/>
</dbReference>
<dbReference type="Gene3D" id="3.90.190.10">
    <property type="entry name" value="Protein tyrosine phosphatase superfamily"/>
    <property type="match status" value="1"/>
</dbReference>
<organism evidence="2 3">
    <name type="scientific">Heligmosomoides polygyrus</name>
    <name type="common">Parasitic roundworm</name>
    <dbReference type="NCBI Taxonomy" id="6339"/>
    <lineage>
        <taxon>Eukaryota</taxon>
        <taxon>Metazoa</taxon>
        <taxon>Ecdysozoa</taxon>
        <taxon>Nematoda</taxon>
        <taxon>Chromadorea</taxon>
        <taxon>Rhabditida</taxon>
        <taxon>Rhabditina</taxon>
        <taxon>Rhabditomorpha</taxon>
        <taxon>Strongyloidea</taxon>
        <taxon>Heligmosomidae</taxon>
        <taxon>Heligmosomoides</taxon>
    </lineage>
</organism>
<evidence type="ECO:0000313" key="1">
    <source>
        <dbReference type="EMBL" id="VDO19244.1"/>
    </source>
</evidence>
<name>A0A183F3W9_HELPZ</name>
<accession>A0A183F3W9</accession>
<keyword evidence="2" id="KW-1185">Reference proteome</keyword>
<accession>A0A3P7U4K1</accession>
<sequence>MSRIGVFGQISEITDHLFLSGAGCLKPEKIKQKRITFVVNATTDEPNTYIQGQSGRHYGIDFSNLNLKQILRAASKF</sequence>
<gene>
    <name evidence="1" type="ORF">HPBE_LOCUS862</name>
</gene>
<dbReference type="AlphaFoldDB" id="A0A183F3W9"/>
<dbReference type="EMBL" id="UZAH01000773">
    <property type="protein sequence ID" value="VDO19244.1"/>
    <property type="molecule type" value="Genomic_DNA"/>
</dbReference>
<evidence type="ECO:0000313" key="2">
    <source>
        <dbReference type="Proteomes" id="UP000050761"/>
    </source>
</evidence>